<dbReference type="Pfam" id="PF04413">
    <property type="entry name" value="Glycos_transf_N"/>
    <property type="match status" value="1"/>
</dbReference>
<evidence type="ECO:0000256" key="1">
    <source>
        <dbReference type="ARBA" id="ARBA00004713"/>
    </source>
</evidence>
<feature type="domain" description="3-deoxy-D-manno-octulosonic-acid transferase N-terminal" evidence="11">
    <location>
        <begin position="1"/>
        <end position="154"/>
    </location>
</feature>
<comment type="function">
    <text evidence="10">Involved in lipopolysaccharide (LPS) biosynthesis. Catalyzes the transfer of 3-deoxy-D-manno-octulosonate (Kdo) residue(s) from CMP-Kdo to lipid IV(A), the tetraacyldisaccharide-1,4'-bisphosphate precursor of lipid A.</text>
</comment>
<keyword evidence="10" id="KW-0472">Membrane</keyword>
<feature type="site" description="Transition state stabilizer" evidence="9">
    <location>
        <position position="73"/>
    </location>
</feature>
<proteinExistence type="inferred from homology"/>
<dbReference type="GO" id="GO:0009245">
    <property type="term" value="P:lipid A biosynthetic process"/>
    <property type="evidence" value="ECO:0007669"/>
    <property type="project" value="TreeGrafter"/>
</dbReference>
<dbReference type="NCBIfam" id="NF004388">
    <property type="entry name" value="PRK05749.1-4"/>
    <property type="match status" value="1"/>
</dbReference>
<keyword evidence="10" id="KW-1003">Cell membrane</keyword>
<dbReference type="InterPro" id="IPR038107">
    <property type="entry name" value="Glycos_transf_N_sf"/>
</dbReference>
<dbReference type="AlphaFoldDB" id="A0AAT9G477"/>
<dbReference type="SUPFAM" id="SSF53756">
    <property type="entry name" value="UDP-Glycosyltransferase/glycogen phosphorylase"/>
    <property type="match status" value="1"/>
</dbReference>
<sequence length="367" mass="42296">MGETIAIVPLIKKILYFYPKESIIVTTTTATASQYILKIFGNTINHVYLPYDLYGPTKRFLNKTNPKLVILMEKEIWPNLIWQIKKKKIPLIIINAHLSEHSFIAYKKLNKFIKNILQKFTLIITDNRENAKKFIELGVQKTNIQIIGNLKFDVNIDKNITLQSNILQKRWKLERPIWIAASTHKGEEKIILDTHKQLLQIFPNLLLILVPRHPERFIKVINLVKKLNFIYILRSTKDNPEQNTQVIVADSIGELMLLYSLANIAFVGGSLIKQGGHNPLEAAINSIPIIMGPYIFNFYDICNKLIKNQGLFIIDNQRALIMTITYLLKNKTISLQYGKNAATTVYNNRGVTEKIFKILQPFIISNK</sequence>
<reference evidence="12" key="2">
    <citation type="submission" date="2023-10" db="EMBL/GenBank/DDBJ databases">
        <authorList>
            <person name="Koga R."/>
            <person name="Fukatsu T."/>
        </authorList>
    </citation>
    <scope>NUCLEOTIDE SEQUENCE</scope>
    <source>
        <strain evidence="12">Kw-01</strain>
    </source>
</reference>
<dbReference type="GO" id="GO:0005886">
    <property type="term" value="C:plasma membrane"/>
    <property type="evidence" value="ECO:0007669"/>
    <property type="project" value="UniProtKB-SubCell"/>
</dbReference>
<dbReference type="EMBL" id="AP028961">
    <property type="protein sequence ID" value="BET44530.1"/>
    <property type="molecule type" value="Genomic_DNA"/>
</dbReference>
<evidence type="ECO:0000256" key="3">
    <source>
        <dbReference type="ARBA" id="ARBA00012621"/>
    </source>
</evidence>
<comment type="similarity">
    <text evidence="2">Belongs to the glycosyltransferase group 1 family. Glycosyltransferase 30 subfamily.</text>
</comment>
<evidence type="ECO:0000256" key="4">
    <source>
        <dbReference type="ARBA" id="ARBA00019077"/>
    </source>
</evidence>
<organism evidence="12">
    <name type="scientific">Candidatus Aschnera chinzeii</name>
    <dbReference type="NCBI Taxonomy" id="1485666"/>
    <lineage>
        <taxon>Bacteria</taxon>
        <taxon>Pseudomonadati</taxon>
        <taxon>Pseudomonadota</taxon>
        <taxon>Gammaproteobacteria</taxon>
        <taxon>Enterobacterales</taxon>
        <taxon>Enterobacteriaceae</taxon>
        <taxon>Candidatus Aschnera</taxon>
    </lineage>
</organism>
<evidence type="ECO:0000256" key="2">
    <source>
        <dbReference type="ARBA" id="ARBA00006380"/>
    </source>
</evidence>
<gene>
    <name evidence="12" type="primary">waaA</name>
    <name evidence="12" type="ORF">ACHINZ_2000</name>
</gene>
<keyword evidence="10" id="KW-0448">Lipopolysaccharide biosynthesis</keyword>
<comment type="subcellular location">
    <subcellularLocation>
        <location evidence="10">Cell membrane</location>
    </subcellularLocation>
</comment>
<dbReference type="Gene3D" id="3.40.50.11720">
    <property type="entry name" value="3-Deoxy-D-manno-octulosonic-acid transferase, N-terminal domain"/>
    <property type="match status" value="1"/>
</dbReference>
<dbReference type="EC" id="2.4.99.12" evidence="3 10"/>
<evidence type="ECO:0000313" key="12">
    <source>
        <dbReference type="EMBL" id="BET44530.1"/>
    </source>
</evidence>
<keyword evidence="5 10" id="KW-0808">Transferase</keyword>
<evidence type="ECO:0000256" key="9">
    <source>
        <dbReference type="PIRSR" id="PIRSR639901-2"/>
    </source>
</evidence>
<feature type="site" description="Transition state stabilizer" evidence="9">
    <location>
        <position position="151"/>
    </location>
</feature>
<dbReference type="PANTHER" id="PTHR42755">
    <property type="entry name" value="3-DEOXY-MANNO-OCTULOSONATE CYTIDYLYLTRANSFERASE"/>
    <property type="match status" value="1"/>
</dbReference>
<evidence type="ECO:0000256" key="8">
    <source>
        <dbReference type="PIRSR" id="PIRSR639901-1"/>
    </source>
</evidence>
<dbReference type="InterPro" id="IPR007507">
    <property type="entry name" value="Glycos_transf_N"/>
</dbReference>
<evidence type="ECO:0000259" key="11">
    <source>
        <dbReference type="Pfam" id="PF04413"/>
    </source>
</evidence>
<dbReference type="Gene3D" id="3.40.50.2000">
    <property type="entry name" value="Glycogen Phosphorylase B"/>
    <property type="match status" value="1"/>
</dbReference>
<dbReference type="GO" id="GO:0043842">
    <property type="term" value="F:Kdo transferase activity"/>
    <property type="evidence" value="ECO:0007669"/>
    <property type="project" value="UniProtKB-EC"/>
</dbReference>
<name>A0AAT9G477_9ENTR</name>
<accession>A0AAT9G477</accession>
<feature type="active site" description="Proton acceptor" evidence="8">
    <location>
        <position position="3"/>
    </location>
</feature>
<dbReference type="GO" id="GO:0009244">
    <property type="term" value="P:lipopolysaccharide core region biosynthetic process"/>
    <property type="evidence" value="ECO:0007669"/>
    <property type="project" value="UniProtKB-UniRule"/>
</dbReference>
<reference evidence="12" key="1">
    <citation type="journal article" date="2023" name="Front. Microbiol.">
        <title>Genome analysis of Candidatus Aschnera chinzeii, the bacterial endosymbiont of the blood-sucking bat fly Penicillidia jenynsii (Insecta: Diptera: Nycteribiidae).</title>
        <authorList>
            <person name="Koga R."/>
            <person name="Moriyama M."/>
            <person name="Nozaki T."/>
            <person name="Fukatsu T."/>
        </authorList>
    </citation>
    <scope>NUCLEOTIDE SEQUENCE</scope>
    <source>
        <strain evidence="12">Kw-01</strain>
    </source>
</reference>
<dbReference type="PANTHER" id="PTHR42755:SF1">
    <property type="entry name" value="3-DEOXY-D-MANNO-OCTULOSONIC ACID TRANSFERASE, MITOCHONDRIAL-RELATED"/>
    <property type="match status" value="1"/>
</dbReference>
<evidence type="ECO:0000256" key="7">
    <source>
        <dbReference type="ARBA" id="ARBA00049183"/>
    </source>
</evidence>
<evidence type="ECO:0000256" key="6">
    <source>
        <dbReference type="ARBA" id="ARBA00031445"/>
    </source>
</evidence>
<evidence type="ECO:0000256" key="10">
    <source>
        <dbReference type="RuleBase" id="RU365103"/>
    </source>
</evidence>
<protein>
    <recommendedName>
        <fullName evidence="4 10">3-deoxy-D-manno-octulosonic acid transferase</fullName>
        <shortName evidence="10">Kdo transferase</shortName>
        <ecNumber evidence="3 10">2.4.99.12</ecNumber>
    </recommendedName>
    <alternativeName>
        <fullName evidence="6 10">Lipid IV(A) 3-deoxy-D-manno-octulosonic acid transferase</fullName>
    </alternativeName>
</protein>
<comment type="pathway">
    <text evidence="1 10">Bacterial outer membrane biogenesis; LPS core biosynthesis.</text>
</comment>
<dbReference type="FunFam" id="3.40.50.2000:FF:000032">
    <property type="entry name" value="3-deoxy-D-manno-octulosonic acid transferase"/>
    <property type="match status" value="1"/>
</dbReference>
<comment type="catalytic activity">
    <reaction evidence="7 10">
        <text>lipid IVA (E. coli) + CMP-3-deoxy-beta-D-manno-octulosonate = alpha-Kdo-(2-&gt;6)-lipid IVA (E. coli) + CMP + H(+)</text>
        <dbReference type="Rhea" id="RHEA:28066"/>
        <dbReference type="ChEBI" id="CHEBI:15378"/>
        <dbReference type="ChEBI" id="CHEBI:58603"/>
        <dbReference type="ChEBI" id="CHEBI:60364"/>
        <dbReference type="ChEBI" id="CHEBI:60377"/>
        <dbReference type="ChEBI" id="CHEBI:85987"/>
        <dbReference type="EC" id="2.4.99.12"/>
    </reaction>
</comment>
<dbReference type="InterPro" id="IPR039901">
    <property type="entry name" value="Kdotransferase"/>
</dbReference>
<evidence type="ECO:0000256" key="5">
    <source>
        <dbReference type="ARBA" id="ARBA00022679"/>
    </source>
</evidence>